<dbReference type="PANTHER" id="PTHR46060">
    <property type="entry name" value="MARINER MOS1 TRANSPOSASE-LIKE PROTEIN"/>
    <property type="match status" value="1"/>
</dbReference>
<dbReference type="Proteomes" id="UP000326458">
    <property type="component" value="Unassembled WGS sequence"/>
</dbReference>
<dbReference type="GO" id="GO:0000014">
    <property type="term" value="F:single-stranded DNA endodeoxyribonuclease activity"/>
    <property type="evidence" value="ECO:0007669"/>
    <property type="project" value="TreeGrafter"/>
</dbReference>
<name>A0A5N3WZ45_MUNMU</name>
<dbReference type="InterPro" id="IPR052709">
    <property type="entry name" value="Transposase-MT_Hybrid"/>
</dbReference>
<dbReference type="GO" id="GO:0006303">
    <property type="term" value="P:double-strand break repair via nonhomologous end joining"/>
    <property type="evidence" value="ECO:0007669"/>
    <property type="project" value="TreeGrafter"/>
</dbReference>
<dbReference type="GO" id="GO:0046975">
    <property type="term" value="F:histone H3K36 methyltransferase activity"/>
    <property type="evidence" value="ECO:0007669"/>
    <property type="project" value="TreeGrafter"/>
</dbReference>
<dbReference type="AlphaFoldDB" id="A0A5N3WZ45"/>
<dbReference type="InterPro" id="IPR041426">
    <property type="entry name" value="Mos1_HTH"/>
</dbReference>
<organism evidence="2 3">
    <name type="scientific">Muntiacus muntjak</name>
    <name type="common">Barking deer</name>
    <name type="synonym">Indian muntjac</name>
    <dbReference type="NCBI Taxonomy" id="9888"/>
    <lineage>
        <taxon>Eukaryota</taxon>
        <taxon>Metazoa</taxon>
        <taxon>Chordata</taxon>
        <taxon>Craniata</taxon>
        <taxon>Vertebrata</taxon>
        <taxon>Euteleostomi</taxon>
        <taxon>Mammalia</taxon>
        <taxon>Eutheria</taxon>
        <taxon>Laurasiatheria</taxon>
        <taxon>Artiodactyla</taxon>
        <taxon>Ruminantia</taxon>
        <taxon>Pecora</taxon>
        <taxon>Cervidae</taxon>
        <taxon>Muntiacinae</taxon>
        <taxon>Muntiacus</taxon>
    </lineage>
</organism>
<dbReference type="GO" id="GO:0003690">
    <property type="term" value="F:double-stranded DNA binding"/>
    <property type="evidence" value="ECO:0007669"/>
    <property type="project" value="TreeGrafter"/>
</dbReference>
<dbReference type="GO" id="GO:0003697">
    <property type="term" value="F:single-stranded DNA binding"/>
    <property type="evidence" value="ECO:0007669"/>
    <property type="project" value="TreeGrafter"/>
</dbReference>
<evidence type="ECO:0000259" key="1">
    <source>
        <dbReference type="Pfam" id="PF17906"/>
    </source>
</evidence>
<keyword evidence="3" id="KW-1185">Reference proteome</keyword>
<dbReference type="Pfam" id="PF17906">
    <property type="entry name" value="HTH_48"/>
    <property type="match status" value="1"/>
</dbReference>
<evidence type="ECO:0000313" key="2">
    <source>
        <dbReference type="EMBL" id="KAB0366683.1"/>
    </source>
</evidence>
<dbReference type="GO" id="GO:0044774">
    <property type="term" value="P:mitotic DNA integrity checkpoint signaling"/>
    <property type="evidence" value="ECO:0007669"/>
    <property type="project" value="TreeGrafter"/>
</dbReference>
<dbReference type="InterPro" id="IPR001888">
    <property type="entry name" value="Transposase_1"/>
</dbReference>
<dbReference type="Pfam" id="PF01359">
    <property type="entry name" value="Transposase_1"/>
    <property type="match status" value="1"/>
</dbReference>
<evidence type="ECO:0000313" key="3">
    <source>
        <dbReference type="Proteomes" id="UP000326458"/>
    </source>
</evidence>
<dbReference type="GO" id="GO:0000729">
    <property type="term" value="P:DNA double-strand break processing"/>
    <property type="evidence" value="ECO:0007669"/>
    <property type="project" value="TreeGrafter"/>
</dbReference>
<dbReference type="GO" id="GO:0005634">
    <property type="term" value="C:nucleus"/>
    <property type="evidence" value="ECO:0007669"/>
    <property type="project" value="TreeGrafter"/>
</dbReference>
<gene>
    <name evidence="2" type="ORF">FD754_010839</name>
</gene>
<dbReference type="Gene3D" id="3.30.420.10">
    <property type="entry name" value="Ribonuclease H-like superfamily/Ribonuclease H"/>
    <property type="match status" value="1"/>
</dbReference>
<dbReference type="GO" id="GO:0000793">
    <property type="term" value="C:condensed chromosome"/>
    <property type="evidence" value="ECO:0007669"/>
    <property type="project" value="TreeGrafter"/>
</dbReference>
<proteinExistence type="predicted"/>
<dbReference type="Gene3D" id="1.10.10.1450">
    <property type="match status" value="1"/>
</dbReference>
<protein>
    <recommendedName>
        <fullName evidence="1">Mos1 transposase HTH domain-containing protein</fullName>
    </recommendedName>
</protein>
<dbReference type="PANTHER" id="PTHR46060:SF2">
    <property type="entry name" value="HISTONE-LYSINE N-METHYLTRANSFERASE SETMAR"/>
    <property type="match status" value="1"/>
</dbReference>
<dbReference type="GO" id="GO:0042800">
    <property type="term" value="F:histone H3K4 methyltransferase activity"/>
    <property type="evidence" value="ECO:0007669"/>
    <property type="project" value="TreeGrafter"/>
</dbReference>
<dbReference type="GO" id="GO:0035861">
    <property type="term" value="C:site of double-strand break"/>
    <property type="evidence" value="ECO:0007669"/>
    <property type="project" value="TreeGrafter"/>
</dbReference>
<comment type="caution">
    <text evidence="2">The sequence shown here is derived from an EMBL/GenBank/DDBJ whole genome shotgun (WGS) entry which is preliminary data.</text>
</comment>
<dbReference type="GO" id="GO:0031297">
    <property type="term" value="P:replication fork processing"/>
    <property type="evidence" value="ECO:0007669"/>
    <property type="project" value="TreeGrafter"/>
</dbReference>
<accession>A0A5N3WZ45</accession>
<feature type="non-terminal residue" evidence="2">
    <location>
        <position position="1"/>
    </location>
</feature>
<dbReference type="GO" id="GO:0044547">
    <property type="term" value="F:DNA topoisomerase binding"/>
    <property type="evidence" value="ECO:0007669"/>
    <property type="project" value="TreeGrafter"/>
</dbReference>
<feature type="domain" description="Mos1 transposase HTH" evidence="1">
    <location>
        <begin position="1"/>
        <end position="45"/>
    </location>
</feature>
<dbReference type="InterPro" id="IPR036397">
    <property type="entry name" value="RNaseH_sf"/>
</dbReference>
<sequence>AIFLFEFKMGCKAAETAHNINNAYDPGTANKHTEQWWFRKFCKGEDSAEDKKHTDPLTTTREVAKELNTNHAMVVQCLKQIAKVKEIDKGVPRELTKKKNCLHNKNEPFLNRVVTTMKKWIVMVAVWWSAAGLIHYSFLNPTEITISEKYAQQTDEIKGPMLHDSARPDVAQSMLQKLKRASLVLQGLRFQTPNAVLPHPPYSPDLLPTDYQFFMHLDNFLQGKCFHNQQDSENAFQEFAKSQSTDFYTTGISKLISCWQKGIDCNDSYFD</sequence>
<dbReference type="GO" id="GO:0015074">
    <property type="term" value="P:DNA integration"/>
    <property type="evidence" value="ECO:0007669"/>
    <property type="project" value="TreeGrafter"/>
</dbReference>
<reference evidence="2 3" key="1">
    <citation type="submission" date="2019-06" db="EMBL/GenBank/DDBJ databases">
        <title>Discovery of a novel chromosome fission-fusion reversal in muntjac.</title>
        <authorList>
            <person name="Mudd A.B."/>
            <person name="Bredeson J.V."/>
            <person name="Baum R."/>
            <person name="Hockemeyer D."/>
            <person name="Rokhsar D.S."/>
        </authorList>
    </citation>
    <scope>NUCLEOTIDE SEQUENCE [LARGE SCALE GENOMIC DNA]</scope>
    <source>
        <strain evidence="2">UTSW_UCB_Mm</strain>
        <tissue evidence="2">Fibroblast cell line</tissue>
    </source>
</reference>
<dbReference type="EMBL" id="VCEA01000001">
    <property type="protein sequence ID" value="KAB0366683.1"/>
    <property type="molecule type" value="Genomic_DNA"/>
</dbReference>